<feature type="transmembrane region" description="Helical" evidence="7">
    <location>
        <begin position="77"/>
        <end position="98"/>
    </location>
</feature>
<evidence type="ECO:0000256" key="5">
    <source>
        <dbReference type="ARBA" id="ARBA00022989"/>
    </source>
</evidence>
<dbReference type="AlphaFoldDB" id="A0A9X3XNM0"/>
<evidence type="ECO:0000256" key="2">
    <source>
        <dbReference type="ARBA" id="ARBA00022448"/>
    </source>
</evidence>
<dbReference type="CDD" id="cd06173">
    <property type="entry name" value="MFS_MefA_like"/>
    <property type="match status" value="1"/>
</dbReference>
<evidence type="ECO:0000313" key="9">
    <source>
        <dbReference type="Proteomes" id="UP001141183"/>
    </source>
</evidence>
<organism evidence="8 9">
    <name type="scientific">Clostridium tertium</name>
    <dbReference type="NCBI Taxonomy" id="1559"/>
    <lineage>
        <taxon>Bacteria</taxon>
        <taxon>Bacillati</taxon>
        <taxon>Bacillota</taxon>
        <taxon>Clostridia</taxon>
        <taxon>Eubacteriales</taxon>
        <taxon>Clostridiaceae</taxon>
        <taxon>Clostridium</taxon>
    </lineage>
</organism>
<feature type="transmembrane region" description="Helical" evidence="7">
    <location>
        <begin position="172"/>
        <end position="189"/>
    </location>
</feature>
<protein>
    <submittedName>
        <fullName evidence="8">MFS transporter</fullName>
    </submittedName>
</protein>
<dbReference type="RefSeq" id="WP_008679680.1">
    <property type="nucleotide sequence ID" value="NZ_CABKOG010000003.1"/>
</dbReference>
<reference evidence="8" key="1">
    <citation type="submission" date="2022-05" db="EMBL/GenBank/DDBJ databases">
        <title>Draft genome sequence of Clostridium tertium strain CP3 isolated from Peru.</title>
        <authorList>
            <person name="Hurtado R."/>
            <person name="Lima L."/>
            <person name="Sousa T."/>
            <person name="Jaiswal A.K."/>
            <person name="Tiwari S."/>
            <person name="Maturrano L."/>
            <person name="Brenig B."/>
            <person name="Azevedo V."/>
        </authorList>
    </citation>
    <scope>NUCLEOTIDE SEQUENCE</scope>
    <source>
        <strain evidence="8">CP3</strain>
    </source>
</reference>
<evidence type="ECO:0000256" key="1">
    <source>
        <dbReference type="ARBA" id="ARBA00004651"/>
    </source>
</evidence>
<feature type="transmembrane region" description="Helical" evidence="7">
    <location>
        <begin position="367"/>
        <end position="388"/>
    </location>
</feature>
<dbReference type="PANTHER" id="PTHR43266">
    <property type="entry name" value="MACROLIDE-EFFLUX PROTEIN"/>
    <property type="match status" value="1"/>
</dbReference>
<feature type="transmembrane region" description="Helical" evidence="7">
    <location>
        <begin position="12"/>
        <end position="38"/>
    </location>
</feature>
<evidence type="ECO:0000256" key="3">
    <source>
        <dbReference type="ARBA" id="ARBA00022475"/>
    </source>
</evidence>
<comment type="subcellular location">
    <subcellularLocation>
        <location evidence="1">Cell membrane</location>
        <topology evidence="1">Multi-pass membrane protein</topology>
    </subcellularLocation>
</comment>
<feature type="transmembrane region" description="Helical" evidence="7">
    <location>
        <begin position="325"/>
        <end position="346"/>
    </location>
</feature>
<dbReference type="Pfam" id="PF07690">
    <property type="entry name" value="MFS_1"/>
    <property type="match status" value="1"/>
</dbReference>
<feature type="transmembrane region" description="Helical" evidence="7">
    <location>
        <begin position="230"/>
        <end position="256"/>
    </location>
</feature>
<dbReference type="Gene3D" id="1.20.1250.20">
    <property type="entry name" value="MFS general substrate transporter like domains"/>
    <property type="match status" value="1"/>
</dbReference>
<evidence type="ECO:0000256" key="7">
    <source>
        <dbReference type="SAM" id="Phobius"/>
    </source>
</evidence>
<feature type="transmembrane region" description="Helical" evidence="7">
    <location>
        <begin position="298"/>
        <end position="319"/>
    </location>
</feature>
<dbReference type="GO" id="GO:0022857">
    <property type="term" value="F:transmembrane transporter activity"/>
    <property type="evidence" value="ECO:0007669"/>
    <property type="project" value="InterPro"/>
</dbReference>
<evidence type="ECO:0000313" key="8">
    <source>
        <dbReference type="EMBL" id="MDC4242353.1"/>
    </source>
</evidence>
<feature type="transmembrane region" description="Helical" evidence="7">
    <location>
        <begin position="44"/>
        <end position="65"/>
    </location>
</feature>
<keyword evidence="6 7" id="KW-0472">Membrane</keyword>
<feature type="transmembrane region" description="Helical" evidence="7">
    <location>
        <begin position="268"/>
        <end position="286"/>
    </location>
</feature>
<gene>
    <name evidence="8" type="ORF">NE398_19665</name>
</gene>
<dbReference type="InterPro" id="IPR011701">
    <property type="entry name" value="MFS"/>
</dbReference>
<evidence type="ECO:0000256" key="6">
    <source>
        <dbReference type="ARBA" id="ARBA00023136"/>
    </source>
</evidence>
<keyword evidence="3" id="KW-1003">Cell membrane</keyword>
<dbReference type="InterPro" id="IPR036259">
    <property type="entry name" value="MFS_trans_sf"/>
</dbReference>
<dbReference type="GO" id="GO:0005886">
    <property type="term" value="C:plasma membrane"/>
    <property type="evidence" value="ECO:0007669"/>
    <property type="project" value="UniProtKB-SubCell"/>
</dbReference>
<comment type="caution">
    <text evidence="8">The sequence shown here is derived from an EMBL/GenBank/DDBJ whole genome shotgun (WGS) entry which is preliminary data.</text>
</comment>
<keyword evidence="4 7" id="KW-0812">Transmembrane</keyword>
<dbReference type="SUPFAM" id="SSF103473">
    <property type="entry name" value="MFS general substrate transporter"/>
    <property type="match status" value="1"/>
</dbReference>
<accession>A0A9X3XNM0</accession>
<evidence type="ECO:0000256" key="4">
    <source>
        <dbReference type="ARBA" id="ARBA00022692"/>
    </source>
</evidence>
<dbReference type="PANTHER" id="PTHR43266:SF9">
    <property type="entry name" value="PERMEASE, MAJOR FACILITATOR SUPERFAMILY-RELATED"/>
    <property type="match status" value="1"/>
</dbReference>
<keyword evidence="2" id="KW-0813">Transport</keyword>
<dbReference type="Proteomes" id="UP001141183">
    <property type="component" value="Unassembled WGS sequence"/>
</dbReference>
<feature type="transmembrane region" description="Helical" evidence="7">
    <location>
        <begin position="394"/>
        <end position="413"/>
    </location>
</feature>
<name>A0A9X3XNM0_9CLOT</name>
<keyword evidence="9" id="KW-1185">Reference proteome</keyword>
<proteinExistence type="predicted"/>
<keyword evidence="5 7" id="KW-1133">Transmembrane helix</keyword>
<dbReference type="EMBL" id="JAMRYU010000029">
    <property type="protein sequence ID" value="MDC4242353.1"/>
    <property type="molecule type" value="Genomic_DNA"/>
</dbReference>
<sequence>MKLIKNKEDKNAILFYLGSLISIFGTAIYTFAISLYTLKITGSSISFSTTLILSILPIIILNPIVGVIADKFNKKKLVVTANLLNGVFLFIVYLISNWKGLSTGIIYLSTFVVTSINIIFDVSIDSAIPNIVSKEKIVNINAGNRIIDSISSVLGPVFGGIAFAIFNIESFILINSISFLVSAILDTLIDFKYNSNSELEEKSDENIAISKLNYFKEIAEGFKYLISKRYIIEILAIFIIFNFFISFSVTIPIPIILNNILKIPTKSFGLIQGAIPVGMIIGAFMVKNIIAKYKLNSIFSVTGIIISVNIILLSIPLFINTISNINIYVIYYLVIMIFIGVCISLVDIPFSYTLQTNIEEEFRARSLSLTISIVKVVVPISYLISGVLLQSIEAYVVVLFGGISVLIVSTIFYKCISKK</sequence>